<feature type="domain" description="PD-(D/E)XK endonuclease-like" evidence="1">
    <location>
        <begin position="481"/>
        <end position="737"/>
    </location>
</feature>
<dbReference type="SUPFAM" id="SSF52540">
    <property type="entry name" value="P-loop containing nucleoside triphosphate hydrolases"/>
    <property type="match status" value="1"/>
</dbReference>
<dbReference type="STRING" id="660521.SAMN04487949_3281"/>
<dbReference type="Pfam" id="PF12705">
    <property type="entry name" value="PDDEXK_1"/>
    <property type="match status" value="1"/>
</dbReference>
<evidence type="ECO:0000259" key="1">
    <source>
        <dbReference type="Pfam" id="PF12705"/>
    </source>
</evidence>
<dbReference type="InterPro" id="IPR027417">
    <property type="entry name" value="P-loop_NTPase"/>
</dbReference>
<organism evidence="2 3">
    <name type="scientific">Halogranum gelatinilyticum</name>
    <dbReference type="NCBI Taxonomy" id="660521"/>
    <lineage>
        <taxon>Archaea</taxon>
        <taxon>Methanobacteriati</taxon>
        <taxon>Methanobacteriota</taxon>
        <taxon>Stenosarchaea group</taxon>
        <taxon>Halobacteria</taxon>
        <taxon>Halobacteriales</taxon>
        <taxon>Haloferacaceae</taxon>
    </lineage>
</organism>
<dbReference type="Proteomes" id="UP000199451">
    <property type="component" value="Unassembled WGS sequence"/>
</dbReference>
<dbReference type="AlphaFoldDB" id="A0A1G9YFM9"/>
<evidence type="ECO:0000313" key="2">
    <source>
        <dbReference type="EMBL" id="SDN07840.1"/>
    </source>
</evidence>
<name>A0A1G9YFM9_9EURY</name>
<accession>A0A1G9YFM9</accession>
<dbReference type="OrthoDB" id="319934at2157"/>
<dbReference type="RefSeq" id="WP_170830670.1">
    <property type="nucleotide sequence ID" value="NZ_FNHL01000005.1"/>
</dbReference>
<keyword evidence="3" id="KW-1185">Reference proteome</keyword>
<protein>
    <submittedName>
        <fullName evidence="2">PD-(D/E)XK nuclease superfamily protein</fullName>
    </submittedName>
</protein>
<dbReference type="InterPro" id="IPR038726">
    <property type="entry name" value="PDDEXK_AddAB-type"/>
</dbReference>
<sequence length="862" mass="98079">MSITRAKSIDSLYEECKDFDLVLVPDAPMASALNRRLDQPHFGPFAITPRRLAARRREQAEDRLAFLEIIETTDLNWKETSYAVGNILQCWEYQGTAEAVLDYEQFATTATHTAVDCIADMDTTSKRLTEYSIDADTSVAVVGLKQLTELERSILPPDYETVDPFTEESFDHPPFRILYSPAAIVDVVLDTVTPENAGDVAVVLDAASQYSSLIESALEAADIPYYGGPGFTDDARHRAFLQLLRSAHAGRDTRVGDVRPLLTQLGMSIDIEHDEKRLFDLDRPEVDWLLEFRDEIRTSTFEEAIDVYEDVTDTTIDAFREELATLGILDDPVTESAVDRLEFYLQSYEVPVDRENEGVLLADAKSAAHVDRAVVFYLGLDEGWTHSSPRRPWVNRDQEFERNIRQFQLLLQNGVDQYYLVQDTAGGTPVTPCLYFEELFEEEFDRFSDLDSLQHSRAFRPTQDGFEREPLDVLPEEVTALSQSSLNTYVNSPRDYFFSRVVDNPDKEHFREGNLFHDFAEFYVSHPDVITTDTLDEVAAVILDEVDPFLRGVDREVRLTKYRVGLQTIVEFLDANPPQGDGLATPDSGWGENFFAEYYDRPIDASHTERRFENTNLGLKGKIDLVHSPARLLDYKSGAKKSAYSVVKHSALDPPSDKPNFQALLYLAHQRTERPDEELRFTFFHFLETLDDVVTGDGSLEDCLTTVTYYPHSYEEYIASPAVFTELQEDAANDCNKTFSKSTYEVYQAVLDAYAFPDTSDSDELIESEFGRALTERLIADVGDYKYVKNGCKQALRHLLRIRNQNYFTGDVDAFEQFVRDRLSELNDRRAGDERFPVQGLGGDPNYRYVDNRDCILEGGSR</sequence>
<evidence type="ECO:0000313" key="3">
    <source>
        <dbReference type="Proteomes" id="UP000199451"/>
    </source>
</evidence>
<reference evidence="3" key="1">
    <citation type="submission" date="2016-10" db="EMBL/GenBank/DDBJ databases">
        <authorList>
            <person name="Varghese N."/>
            <person name="Submissions S."/>
        </authorList>
    </citation>
    <scope>NUCLEOTIDE SEQUENCE [LARGE SCALE GENOMIC DNA]</scope>
    <source>
        <strain evidence="3">CGMCC 1.10119</strain>
    </source>
</reference>
<gene>
    <name evidence="2" type="ORF">SAMN04487949_3281</name>
</gene>
<proteinExistence type="predicted"/>
<dbReference type="EMBL" id="FNHL01000005">
    <property type="protein sequence ID" value="SDN07840.1"/>
    <property type="molecule type" value="Genomic_DNA"/>
</dbReference>